<dbReference type="SUPFAM" id="SSF53955">
    <property type="entry name" value="Lysozyme-like"/>
    <property type="match status" value="1"/>
</dbReference>
<dbReference type="GO" id="GO:0030288">
    <property type="term" value="C:outer membrane-bounded periplasmic space"/>
    <property type="evidence" value="ECO:0007669"/>
    <property type="project" value="TreeGrafter"/>
</dbReference>
<evidence type="ECO:0000256" key="6">
    <source>
        <dbReference type="ARBA" id="ARBA00022676"/>
    </source>
</evidence>
<keyword evidence="7" id="KW-0808">Transferase</keyword>
<accession>A0A2U2HIS4</accession>
<evidence type="ECO:0000256" key="3">
    <source>
        <dbReference type="ARBA" id="ARBA00007739"/>
    </source>
</evidence>
<dbReference type="Proteomes" id="UP000241421">
    <property type="component" value="Unassembled WGS sequence"/>
</dbReference>
<comment type="caution">
    <text evidence="15">The sequence shown here is derived from an EMBL/GenBank/DDBJ whole genome shotgun (WGS) entry which is preliminary data.</text>
</comment>
<keyword evidence="6" id="KW-0328">Glycosyltransferase</keyword>
<feature type="domain" description="Glycosyl transferase family 51" evidence="13">
    <location>
        <begin position="55"/>
        <end position="219"/>
    </location>
</feature>
<dbReference type="Pfam" id="PF00912">
    <property type="entry name" value="Transgly"/>
    <property type="match status" value="1"/>
</dbReference>
<evidence type="ECO:0000256" key="1">
    <source>
        <dbReference type="ARBA" id="ARBA00004752"/>
    </source>
</evidence>
<dbReference type="UniPathway" id="UPA00219"/>
<evidence type="ECO:0000259" key="14">
    <source>
        <dbReference type="Pfam" id="PF06832"/>
    </source>
</evidence>
<dbReference type="InterPro" id="IPR001264">
    <property type="entry name" value="Glyco_trans_51"/>
</dbReference>
<evidence type="ECO:0000256" key="7">
    <source>
        <dbReference type="ARBA" id="ARBA00022679"/>
    </source>
</evidence>
<evidence type="ECO:0000313" key="15">
    <source>
        <dbReference type="EMBL" id="PWF46716.1"/>
    </source>
</evidence>
<dbReference type="GO" id="GO:0009252">
    <property type="term" value="P:peptidoglycan biosynthetic process"/>
    <property type="evidence" value="ECO:0007669"/>
    <property type="project" value="UniProtKB-UniPathway"/>
</dbReference>
<evidence type="ECO:0000256" key="5">
    <source>
        <dbReference type="ARBA" id="ARBA00022670"/>
    </source>
</evidence>
<evidence type="ECO:0000256" key="2">
    <source>
        <dbReference type="ARBA" id="ARBA00007090"/>
    </source>
</evidence>
<dbReference type="InterPro" id="IPR011815">
    <property type="entry name" value="PBP_1c"/>
</dbReference>
<evidence type="ECO:0000259" key="12">
    <source>
        <dbReference type="Pfam" id="PF00905"/>
    </source>
</evidence>
<comment type="similarity">
    <text evidence="3">In the N-terminal section; belongs to the glycosyltransferase 51 family.</text>
</comment>
<organism evidence="15 16">
    <name type="scientific">Massilia glaciei</name>
    <dbReference type="NCBI Taxonomy" id="1524097"/>
    <lineage>
        <taxon>Bacteria</taxon>
        <taxon>Pseudomonadati</taxon>
        <taxon>Pseudomonadota</taxon>
        <taxon>Betaproteobacteria</taxon>
        <taxon>Burkholderiales</taxon>
        <taxon>Oxalobacteraceae</taxon>
        <taxon>Telluria group</taxon>
        <taxon>Massilia</taxon>
    </lineage>
</organism>
<dbReference type="InterPro" id="IPR001460">
    <property type="entry name" value="PCN-bd_Tpept"/>
</dbReference>
<evidence type="ECO:0000256" key="4">
    <source>
        <dbReference type="ARBA" id="ARBA00022645"/>
    </source>
</evidence>
<dbReference type="NCBIfam" id="TIGR02073">
    <property type="entry name" value="PBP_1c"/>
    <property type="match status" value="1"/>
</dbReference>
<protein>
    <recommendedName>
        <fullName evidence="10">peptidoglycan glycosyltransferase</fullName>
        <ecNumber evidence="10">2.4.99.28</ecNumber>
    </recommendedName>
</protein>
<dbReference type="InterPro" id="IPR012338">
    <property type="entry name" value="Beta-lactam/transpept-like"/>
</dbReference>
<dbReference type="EMBL" id="PXWF02000241">
    <property type="protein sequence ID" value="PWF46716.1"/>
    <property type="molecule type" value="Genomic_DNA"/>
</dbReference>
<feature type="domain" description="Penicillin-binding C-terminal" evidence="14">
    <location>
        <begin position="618"/>
        <end position="693"/>
    </location>
</feature>
<dbReference type="AlphaFoldDB" id="A0A2U2HIS4"/>
<keyword evidence="5" id="KW-0645">Protease</keyword>
<dbReference type="GO" id="GO:0006508">
    <property type="term" value="P:proteolysis"/>
    <property type="evidence" value="ECO:0007669"/>
    <property type="project" value="UniProtKB-KW"/>
</dbReference>
<dbReference type="InterPro" id="IPR009647">
    <property type="entry name" value="PBP_C"/>
</dbReference>
<comment type="similarity">
    <text evidence="2">In the C-terminal section; belongs to the transpeptidase family.</text>
</comment>
<sequence length="712" mass="76589">MFGASCAVLCVITAVFVLTARVPRYEQVRDARRSSESVLLDRNNVVIERLRLDLKQRMLEWIPLDAMSPVLLRAVVVSEDQRFWHHIGVDPLGVASALVDNIHRSRARGASTISMQLASLIDPSTKSGAHSWRGKLRQMRNAMAIELHWSKREILEAYLNMVPFRGELVGIDAAARGLLATGPGGLNSADAAVLAVLIRGPGASRQNIGRRACATLRSMQMASTCERAQFTARNLPRKGYAMPGVNDAPHLARRLLRVPGEQLRVTIDADLQRFASETLRTHLAELAGRRVEDGAVVVLDNQSGEVLAYVGSSGKFSSASEVDGVAAERQPGSTLKPFLFGLAMDQRWLTASSVLDDSPLALSTPSGLYTPQDYDRHFRGAVSVRTALGSSLNVPAVRALTMVGVDRFLGTLRDLGLSSMSRDADHYGFGLALGGAETNLLELSNAYRVLANGGKWTPVRFTDGQARDAGRQVLSAQASFIVGDILSDPSARAVTFGLSSALSTRSWAAVKTGTSKGMRDNWTIGYTNRYTVGVWVGNFSGEPMWDVSGITGAAPVWRDIVEHLHEQTGGGAPVPPAGVQRQDVVFKPAFEAARSDWVIADGVRPADASVTRELVAARAQLIAPPNGAVIAPDPDIPERRQSLLLQASSAARTCLRLDGKPVARCGQNMVLLALPQAGRHVLTLTDPAGKTLDTHVFDVRALGMRSATVVSK</sequence>
<dbReference type="GO" id="GO:0008955">
    <property type="term" value="F:peptidoglycan glycosyltransferase activity"/>
    <property type="evidence" value="ECO:0007669"/>
    <property type="project" value="UniProtKB-EC"/>
</dbReference>
<comment type="catalytic activity">
    <reaction evidence="11">
        <text>[GlcNAc-(1-&gt;4)-Mur2Ac(oyl-L-Ala-gamma-D-Glu-L-Lys-D-Ala-D-Ala)](n)-di-trans,octa-cis-undecaprenyl diphosphate + beta-D-GlcNAc-(1-&gt;4)-Mur2Ac(oyl-L-Ala-gamma-D-Glu-L-Lys-D-Ala-D-Ala)-di-trans,octa-cis-undecaprenyl diphosphate = [GlcNAc-(1-&gt;4)-Mur2Ac(oyl-L-Ala-gamma-D-Glu-L-Lys-D-Ala-D-Ala)](n+1)-di-trans,octa-cis-undecaprenyl diphosphate + di-trans,octa-cis-undecaprenyl diphosphate + H(+)</text>
        <dbReference type="Rhea" id="RHEA:23708"/>
        <dbReference type="Rhea" id="RHEA-COMP:9602"/>
        <dbReference type="Rhea" id="RHEA-COMP:9603"/>
        <dbReference type="ChEBI" id="CHEBI:15378"/>
        <dbReference type="ChEBI" id="CHEBI:58405"/>
        <dbReference type="ChEBI" id="CHEBI:60033"/>
        <dbReference type="ChEBI" id="CHEBI:78435"/>
        <dbReference type="EC" id="2.4.99.28"/>
    </reaction>
</comment>
<dbReference type="OrthoDB" id="9766909at2"/>
<feature type="domain" description="Penicillin-binding protein transpeptidase" evidence="12">
    <location>
        <begin position="294"/>
        <end position="537"/>
    </location>
</feature>
<dbReference type="PANTHER" id="PTHR32282:SF15">
    <property type="entry name" value="PENICILLIN-BINDING PROTEIN 1C"/>
    <property type="match status" value="1"/>
</dbReference>
<dbReference type="Pfam" id="PF06832">
    <property type="entry name" value="BiPBP_C"/>
    <property type="match status" value="1"/>
</dbReference>
<dbReference type="EC" id="2.4.99.28" evidence="10"/>
<keyword evidence="4" id="KW-0121">Carboxypeptidase</keyword>
<gene>
    <name evidence="15" type="primary">pbpC</name>
    <name evidence="15" type="ORF">C7C56_015475</name>
</gene>
<keyword evidence="16" id="KW-1185">Reference proteome</keyword>
<dbReference type="GO" id="GO:0008658">
    <property type="term" value="F:penicillin binding"/>
    <property type="evidence" value="ECO:0007669"/>
    <property type="project" value="InterPro"/>
</dbReference>
<dbReference type="Pfam" id="PF00905">
    <property type="entry name" value="Transpeptidase"/>
    <property type="match status" value="1"/>
</dbReference>
<keyword evidence="9" id="KW-0511">Multifunctional enzyme</keyword>
<keyword evidence="8" id="KW-0378">Hydrolase</keyword>
<evidence type="ECO:0000256" key="8">
    <source>
        <dbReference type="ARBA" id="ARBA00022801"/>
    </source>
</evidence>
<evidence type="ECO:0000256" key="9">
    <source>
        <dbReference type="ARBA" id="ARBA00023268"/>
    </source>
</evidence>
<proteinExistence type="inferred from homology"/>
<dbReference type="Gene3D" id="1.10.3810.10">
    <property type="entry name" value="Biosynthetic peptidoglycan transglycosylase-like"/>
    <property type="match status" value="1"/>
</dbReference>
<dbReference type="SUPFAM" id="SSF56601">
    <property type="entry name" value="beta-lactamase/transpeptidase-like"/>
    <property type="match status" value="1"/>
</dbReference>
<dbReference type="PANTHER" id="PTHR32282">
    <property type="entry name" value="BINDING PROTEIN TRANSPEPTIDASE, PUTATIVE-RELATED"/>
    <property type="match status" value="1"/>
</dbReference>
<dbReference type="InterPro" id="IPR036950">
    <property type="entry name" value="PBP_transglycosylase"/>
</dbReference>
<dbReference type="InterPro" id="IPR023346">
    <property type="entry name" value="Lysozyme-like_dom_sf"/>
</dbReference>
<dbReference type="Gene3D" id="3.40.710.10">
    <property type="entry name" value="DD-peptidase/beta-lactamase superfamily"/>
    <property type="match status" value="1"/>
</dbReference>
<evidence type="ECO:0000256" key="10">
    <source>
        <dbReference type="ARBA" id="ARBA00044770"/>
    </source>
</evidence>
<comment type="pathway">
    <text evidence="1">Cell wall biogenesis; peptidoglycan biosynthesis.</text>
</comment>
<evidence type="ECO:0000259" key="13">
    <source>
        <dbReference type="Pfam" id="PF00912"/>
    </source>
</evidence>
<dbReference type="RefSeq" id="WP_106758273.1">
    <property type="nucleotide sequence ID" value="NZ_PXWF02000241.1"/>
</dbReference>
<evidence type="ECO:0000313" key="16">
    <source>
        <dbReference type="Proteomes" id="UP000241421"/>
    </source>
</evidence>
<evidence type="ECO:0000256" key="11">
    <source>
        <dbReference type="ARBA" id="ARBA00049902"/>
    </source>
</evidence>
<dbReference type="InterPro" id="IPR050396">
    <property type="entry name" value="Glycosyltr_51/Transpeptidase"/>
</dbReference>
<reference evidence="15 16" key="1">
    <citation type="submission" date="2018-04" db="EMBL/GenBank/DDBJ databases">
        <title>Massilia violaceinigra sp. nov., a novel purple-pigmented bacterium isolated from Tianshan glacier, Xinjiang, China.</title>
        <authorList>
            <person name="Wang H."/>
        </authorList>
    </citation>
    <scope>NUCLEOTIDE SEQUENCE [LARGE SCALE GENOMIC DNA]</scope>
    <source>
        <strain evidence="15 16">B448-2</strain>
    </source>
</reference>
<name>A0A2U2HIS4_9BURK</name>
<dbReference type="GO" id="GO:0004180">
    <property type="term" value="F:carboxypeptidase activity"/>
    <property type="evidence" value="ECO:0007669"/>
    <property type="project" value="UniProtKB-KW"/>
</dbReference>